<dbReference type="Proteomes" id="UP000587991">
    <property type="component" value="Unassembled WGS sequence"/>
</dbReference>
<sequence length="206" mass="23501">MNTPLRHRDNNQSLHSYADEVWVRCVRCDAPGVVRATWSPYRWDARFRCGQCLALLTSAAGDWVGPVAFYGRRPCRHCGHKWLSVRVQREAAPAQRPGEWPALCPACGRTSQVTVEMGRVHVAESCRDPHFGLPLRLTTPTRHGTLWVYNPRHLAALSSYIHASLRERHGAHHYAMLSRLPRWMKLARNRAELTKALARLEALRQG</sequence>
<comment type="caution">
    <text evidence="1">The sequence shown here is derived from an EMBL/GenBank/DDBJ whole genome shotgun (WGS) entry which is preliminary data.</text>
</comment>
<accession>A0A847S3I9</accession>
<protein>
    <submittedName>
        <fullName evidence="1">Uncharacterized protein</fullName>
    </submittedName>
</protein>
<reference evidence="1 2" key="1">
    <citation type="submission" date="2020-04" db="EMBL/GenBank/DDBJ databases">
        <title>Draft genome of Leeia sp. IMCC25680.</title>
        <authorList>
            <person name="Song J."/>
            <person name="Cho J.-C."/>
        </authorList>
    </citation>
    <scope>NUCLEOTIDE SEQUENCE [LARGE SCALE GENOMIC DNA]</scope>
    <source>
        <strain evidence="1 2">IMCC25680</strain>
    </source>
</reference>
<proteinExistence type="predicted"/>
<name>A0A847S3I9_9NEIS</name>
<dbReference type="EMBL" id="JABAIM010000001">
    <property type="protein sequence ID" value="NLR74324.1"/>
    <property type="molecule type" value="Genomic_DNA"/>
</dbReference>
<dbReference type="AlphaFoldDB" id="A0A847S3I9"/>
<evidence type="ECO:0000313" key="1">
    <source>
        <dbReference type="EMBL" id="NLR74324.1"/>
    </source>
</evidence>
<gene>
    <name evidence="1" type="ORF">HF682_04045</name>
</gene>
<organism evidence="1 2">
    <name type="scientific">Leeia aquatica</name>
    <dbReference type="NCBI Taxonomy" id="2725557"/>
    <lineage>
        <taxon>Bacteria</taxon>
        <taxon>Pseudomonadati</taxon>
        <taxon>Pseudomonadota</taxon>
        <taxon>Betaproteobacteria</taxon>
        <taxon>Neisseriales</taxon>
        <taxon>Leeiaceae</taxon>
        <taxon>Leeia</taxon>
    </lineage>
</organism>
<keyword evidence="2" id="KW-1185">Reference proteome</keyword>
<evidence type="ECO:0000313" key="2">
    <source>
        <dbReference type="Proteomes" id="UP000587991"/>
    </source>
</evidence>